<feature type="compositionally biased region" description="Polar residues" evidence="1">
    <location>
        <begin position="50"/>
        <end position="68"/>
    </location>
</feature>
<feature type="compositionally biased region" description="Pro residues" evidence="1">
    <location>
        <begin position="120"/>
        <end position="135"/>
    </location>
</feature>
<evidence type="ECO:0000313" key="3">
    <source>
        <dbReference type="Proteomes" id="UP000559256"/>
    </source>
</evidence>
<name>A0A8H5CL10_9AGAR</name>
<protein>
    <submittedName>
        <fullName evidence="2">Uncharacterized protein</fullName>
    </submittedName>
</protein>
<evidence type="ECO:0000313" key="2">
    <source>
        <dbReference type="EMBL" id="KAF5343670.1"/>
    </source>
</evidence>
<dbReference type="EMBL" id="JAACJM010000136">
    <property type="protein sequence ID" value="KAF5343670.1"/>
    <property type="molecule type" value="Genomic_DNA"/>
</dbReference>
<feature type="compositionally biased region" description="Basic and acidic residues" evidence="1">
    <location>
        <begin position="163"/>
        <end position="173"/>
    </location>
</feature>
<dbReference type="Proteomes" id="UP000559256">
    <property type="component" value="Unassembled WGS sequence"/>
</dbReference>
<organism evidence="2 3">
    <name type="scientific">Tetrapyrgos nigripes</name>
    <dbReference type="NCBI Taxonomy" id="182062"/>
    <lineage>
        <taxon>Eukaryota</taxon>
        <taxon>Fungi</taxon>
        <taxon>Dikarya</taxon>
        <taxon>Basidiomycota</taxon>
        <taxon>Agaricomycotina</taxon>
        <taxon>Agaricomycetes</taxon>
        <taxon>Agaricomycetidae</taxon>
        <taxon>Agaricales</taxon>
        <taxon>Marasmiineae</taxon>
        <taxon>Marasmiaceae</taxon>
        <taxon>Tetrapyrgos</taxon>
    </lineage>
</organism>
<gene>
    <name evidence="2" type="ORF">D9758_014685</name>
</gene>
<accession>A0A8H5CL10</accession>
<evidence type="ECO:0000256" key="1">
    <source>
        <dbReference type="SAM" id="MobiDB-lite"/>
    </source>
</evidence>
<sequence>MPRPKLYQTDEERKEAVRKRNAAHYIKNREAIKARMRERRIKVKLEKSKGQSNLPAVNNHIVPTQQLHTPDPSPVKNDNSPVSSVPAPPWAGKYRRKSKFVHLETESPEPMPMKGNIPRPALPTPPPPPPPPMPPVLVSRVENHNNSNLPSARPTLQPSPVPEQRDKHHKDSDEGSSAVNGDGHVCASGFGSDSEPESMDLDQGDFNFATNASPTQATMGLTEVRSKIDTLRECFEKNLLSSLDERKWVDNIYRDCITSYATGGTSHSIHTIHSWNLQVLDIYHTSKRLIGHVRLLDEDEMDWLEEFMERVGKTSDMLWDINFYV</sequence>
<feature type="compositionally biased region" description="Polar residues" evidence="1">
    <location>
        <begin position="144"/>
        <end position="158"/>
    </location>
</feature>
<keyword evidence="3" id="KW-1185">Reference proteome</keyword>
<feature type="region of interest" description="Disordered" evidence="1">
    <location>
        <begin position="105"/>
        <end position="198"/>
    </location>
</feature>
<dbReference type="AlphaFoldDB" id="A0A8H5CL10"/>
<proteinExistence type="predicted"/>
<reference evidence="2 3" key="1">
    <citation type="journal article" date="2020" name="ISME J.">
        <title>Uncovering the hidden diversity of litter-decomposition mechanisms in mushroom-forming fungi.</title>
        <authorList>
            <person name="Floudas D."/>
            <person name="Bentzer J."/>
            <person name="Ahren D."/>
            <person name="Johansson T."/>
            <person name="Persson P."/>
            <person name="Tunlid A."/>
        </authorList>
    </citation>
    <scope>NUCLEOTIDE SEQUENCE [LARGE SCALE GENOMIC DNA]</scope>
    <source>
        <strain evidence="2 3">CBS 291.85</strain>
    </source>
</reference>
<comment type="caution">
    <text evidence="2">The sequence shown here is derived from an EMBL/GenBank/DDBJ whole genome shotgun (WGS) entry which is preliminary data.</text>
</comment>
<feature type="region of interest" description="Disordered" evidence="1">
    <location>
        <begin position="42"/>
        <end position="93"/>
    </location>
</feature>